<keyword evidence="2" id="KW-1185">Reference proteome</keyword>
<comment type="caution">
    <text evidence="1">The sequence shown here is derived from an EMBL/GenBank/DDBJ whole genome shotgun (WGS) entry which is preliminary data.</text>
</comment>
<gene>
    <name evidence="1" type="ORF">FNF29_01239</name>
</gene>
<dbReference type="EMBL" id="VLTN01000004">
    <property type="protein sequence ID" value="KAA0156448.1"/>
    <property type="molecule type" value="Genomic_DNA"/>
</dbReference>
<accession>A0A5A8CUM0</accession>
<reference evidence="1 2" key="1">
    <citation type="submission" date="2019-07" db="EMBL/GenBank/DDBJ databases">
        <title>Genomes of Cafeteria roenbergensis.</title>
        <authorList>
            <person name="Fischer M.G."/>
            <person name="Hackl T."/>
            <person name="Roman M."/>
        </authorList>
    </citation>
    <scope>NUCLEOTIDE SEQUENCE [LARGE SCALE GENOMIC DNA]</scope>
    <source>
        <strain evidence="1 2">BVI</strain>
    </source>
</reference>
<name>A0A5A8CUM0_CAFRO</name>
<proteinExistence type="predicted"/>
<dbReference type="Proteomes" id="UP000323011">
    <property type="component" value="Unassembled WGS sequence"/>
</dbReference>
<sequence length="173" mass="19294">MDTSRCPVCHRTFLSRQIEQHANLCMDRGGIVAPVPRVTDQADRLESAMSMLAGGRAQDGRVAREIWPEAARSSGRPEGQQARRAEELQQFLRRASHCGKLFVRVMCAIRLPQLQRGSPFAFAVVTFQDQAHRSPQIRCADGVAPLDVEVVFDVPEYFGPALVLVDLRAQVRL</sequence>
<protein>
    <recommendedName>
        <fullName evidence="3">UBZ4-type domain-containing protein</fullName>
    </recommendedName>
</protein>
<dbReference type="AlphaFoldDB" id="A0A5A8CUM0"/>
<evidence type="ECO:0000313" key="1">
    <source>
        <dbReference type="EMBL" id="KAA0156448.1"/>
    </source>
</evidence>
<organism evidence="1 2">
    <name type="scientific">Cafeteria roenbergensis</name>
    <name type="common">Marine flagellate</name>
    <dbReference type="NCBI Taxonomy" id="33653"/>
    <lineage>
        <taxon>Eukaryota</taxon>
        <taxon>Sar</taxon>
        <taxon>Stramenopiles</taxon>
        <taxon>Bigyra</taxon>
        <taxon>Opalozoa</taxon>
        <taxon>Bicosoecida</taxon>
        <taxon>Cafeteriaceae</taxon>
        <taxon>Cafeteria</taxon>
    </lineage>
</organism>
<evidence type="ECO:0000313" key="2">
    <source>
        <dbReference type="Proteomes" id="UP000323011"/>
    </source>
</evidence>
<evidence type="ECO:0008006" key="3">
    <source>
        <dbReference type="Google" id="ProtNLM"/>
    </source>
</evidence>